<dbReference type="SUPFAM" id="SSF52540">
    <property type="entry name" value="P-loop containing nucleoside triphosphate hydrolases"/>
    <property type="match status" value="1"/>
</dbReference>
<feature type="region of interest" description="Disordered" evidence="3">
    <location>
        <begin position="1184"/>
        <end position="1261"/>
    </location>
</feature>
<evidence type="ECO:0000313" key="6">
    <source>
        <dbReference type="EMBL" id="CCX32370.1"/>
    </source>
</evidence>
<gene>
    <name evidence="6" type="ORF">PCON_13019</name>
</gene>
<evidence type="ECO:0000259" key="4">
    <source>
        <dbReference type="Pfam" id="PF13086"/>
    </source>
</evidence>
<evidence type="ECO:0000259" key="5">
    <source>
        <dbReference type="Pfam" id="PF13087"/>
    </source>
</evidence>
<dbReference type="OrthoDB" id="2423195at2759"/>
<sequence length="1261" mass="142589">MSLASSTRQQKLLKFRDDIITGRKNLKNLREAKQFIEAICADDDRSSCIAKILAEPEGINSLKACVRFTPEPDVLNGPVTDLLRYLQDPELRMMFNGDYLQEIIHHIVDPPLFWDVFIMAYRDGKLKVPAQQSFVWLLLELIQLPEKKSKNYYELAKAIHIPLLDSEEKELRLLAQKIKHVLSSLNANTQASFDGVDGPGGRHDNDFVDYREIAILPTSDELTSLQEPFLRRASDVEEANPDIRLAIHLDNQFRLLRHDMIGEMREELQIATGMKKGKQRGVVLDGLQVLGISFSASTLSNDPWYLKLKCKHDFPQLAKFKRDMEKRKEFVAKHNKFWKHGSVACLIIDGQPAAFPSINRDEDLLTEMPPTILLEFSGKASMTKAFLKLKTSRNIKLVQINTAVFSYEPVLKRIQQIKAIQLKDEILCWEPGVTIGEPPKPPQDIIDGVEASGPSSDLRKLLGITQSREIKLDPAQTSSLLMGLKQRLSLIQGPPGTGKSFLGALIAKALYDSRKTILVVTYTNHSLDQFLQDLQNVGIPSSTMVRLGKTTTQTEHLALHKQEGGRNLGRDDWKIIDALKINADRIKTQLENAFLRYQLSIVNMDSMMEYLEFSDEDSVFFESFMVPEEEDGMARVGRKGKATGKNYLLHRWLMGRDAGIYSEAIKGDADKWTVWQMPPDARNNKRAEWELELLKEESSELAGIGQQYNEVQQKIKTMKRQRDVEIMKDKRIIGCTTTGAAKYVNEVHAAAADVLLVEEAGEILESHILTALGPTTEQLILIGDHKQLRPKVANYSLSVEKGEGYDLNRSLFERLVLKGFPHETLTTQHRMRPEISALVRALTYPELIDHDSTKGRPDLRGFQDNVMFIKHNHPEDDNRLMSNEKDMSALSSKQNTWEAEMVLKCVKYLGQNGYGTDKIVVLTPYLGQLHLLRDVLSRENDPWLNDLDSADLVKAGLMTAANAKVTQRPIRISSIDNYQGEESDIVVVSLTRSNSLNDIGFMSSPERLNVLLSRARNGLIMIGNSETFTKSKKGGDLWTRFFELMKNRIYGGVPIVCERHKDRKLILTEPKHFDEEAPDGGCNEPCGTKLVCGMHDCTSKCHQISDHSQMKCEVVMNSKCPKGHPEIWACHSGPPLICRKCERAKVEAEKQFKRDFDQQMKREEEQRDHLKEMAKLDEEIARQRDQIKAEQEKQARKAALDQKRKDLEDAVAAAAAAAAAANMSTDHKRQTHPQPTQPNEPSRPSQPSQPGKPGQSPQPSQ</sequence>
<dbReference type="Gene3D" id="3.40.50.300">
    <property type="entry name" value="P-loop containing nucleotide triphosphate hydrolases"/>
    <property type="match status" value="2"/>
</dbReference>
<dbReference type="OMA" id="TFTQARK"/>
<keyword evidence="1" id="KW-0347">Helicase</keyword>
<dbReference type="CDD" id="cd17936">
    <property type="entry name" value="EEXXEc_NFX1"/>
    <property type="match status" value="1"/>
</dbReference>
<dbReference type="Pfam" id="PF13087">
    <property type="entry name" value="AAA_12"/>
    <property type="match status" value="1"/>
</dbReference>
<dbReference type="STRING" id="1076935.U4LSN6"/>
<dbReference type="InterPro" id="IPR045055">
    <property type="entry name" value="DNA2/NAM7-like"/>
</dbReference>
<feature type="domain" description="DNA2/NAM7 helicase helicase" evidence="4">
    <location>
        <begin position="472"/>
        <end position="792"/>
    </location>
</feature>
<dbReference type="FunFam" id="3.40.50.300:FF:001660">
    <property type="entry name" value="NF-X1 finger and helicase protein, putative"/>
    <property type="match status" value="1"/>
</dbReference>
<proteinExistence type="predicted"/>
<keyword evidence="1" id="KW-0067">ATP-binding</keyword>
<dbReference type="GO" id="GO:0004386">
    <property type="term" value="F:helicase activity"/>
    <property type="evidence" value="ECO:0007669"/>
    <property type="project" value="InterPro"/>
</dbReference>
<dbReference type="InterPro" id="IPR041677">
    <property type="entry name" value="DNA2/NAM7_AAA_11"/>
</dbReference>
<reference evidence="6 7" key="1">
    <citation type="journal article" date="2013" name="PLoS Genet.">
        <title>The genome and development-dependent transcriptomes of Pyronema confluens: a window into fungal evolution.</title>
        <authorList>
            <person name="Traeger S."/>
            <person name="Altegoer F."/>
            <person name="Freitag M."/>
            <person name="Gabaldon T."/>
            <person name="Kempken F."/>
            <person name="Kumar A."/>
            <person name="Marcet-Houben M."/>
            <person name="Poggeler S."/>
            <person name="Stajich J.E."/>
            <person name="Nowrousian M."/>
        </authorList>
    </citation>
    <scope>NUCLEOTIDE SEQUENCE [LARGE SCALE GENOMIC DNA]</scope>
    <source>
        <strain evidence="7">CBS 100304</strain>
        <tissue evidence="6">Vegetative mycelium</tissue>
    </source>
</reference>
<feature type="compositionally biased region" description="Low complexity" evidence="3">
    <location>
        <begin position="1242"/>
        <end position="1261"/>
    </location>
</feature>
<keyword evidence="1" id="KW-0547">Nucleotide-binding</keyword>
<accession>U4LSN6</accession>
<evidence type="ECO:0000256" key="2">
    <source>
        <dbReference type="SAM" id="Coils"/>
    </source>
</evidence>
<dbReference type="InterPro" id="IPR047187">
    <property type="entry name" value="SF1_C_Upf1"/>
</dbReference>
<dbReference type="CDD" id="cd22249">
    <property type="entry name" value="UDM1_RNF168_RNF169-like"/>
    <property type="match status" value="1"/>
</dbReference>
<feature type="coiled-coil region" evidence="2">
    <location>
        <begin position="694"/>
        <end position="721"/>
    </location>
</feature>
<keyword evidence="2" id="KW-0175">Coiled coil</keyword>
<evidence type="ECO:0000256" key="1">
    <source>
        <dbReference type="ARBA" id="ARBA00022806"/>
    </source>
</evidence>
<organism evidence="6 7">
    <name type="scientific">Pyronema omphalodes (strain CBS 100304)</name>
    <name type="common">Pyronema confluens</name>
    <dbReference type="NCBI Taxonomy" id="1076935"/>
    <lineage>
        <taxon>Eukaryota</taxon>
        <taxon>Fungi</taxon>
        <taxon>Dikarya</taxon>
        <taxon>Ascomycota</taxon>
        <taxon>Pezizomycotina</taxon>
        <taxon>Pezizomycetes</taxon>
        <taxon>Pezizales</taxon>
        <taxon>Pyronemataceae</taxon>
        <taxon>Pyronema</taxon>
    </lineage>
</organism>
<dbReference type="PANTHER" id="PTHR10887">
    <property type="entry name" value="DNA2/NAM7 HELICASE FAMILY"/>
    <property type="match status" value="1"/>
</dbReference>
<dbReference type="CDD" id="cd06008">
    <property type="entry name" value="NF-X1-zinc-finger"/>
    <property type="match status" value="1"/>
</dbReference>
<dbReference type="EMBL" id="HF935844">
    <property type="protein sequence ID" value="CCX32370.1"/>
    <property type="molecule type" value="Genomic_DNA"/>
</dbReference>
<evidence type="ECO:0000256" key="3">
    <source>
        <dbReference type="SAM" id="MobiDB-lite"/>
    </source>
</evidence>
<feature type="compositionally biased region" description="Low complexity" evidence="3">
    <location>
        <begin position="1210"/>
        <end position="1221"/>
    </location>
</feature>
<keyword evidence="7" id="KW-1185">Reference proteome</keyword>
<dbReference type="CDD" id="cd18808">
    <property type="entry name" value="SF1_C_Upf1"/>
    <property type="match status" value="1"/>
</dbReference>
<dbReference type="PANTHER" id="PTHR10887:SF341">
    <property type="entry name" value="NFX1-TYPE ZINC FINGER-CONTAINING PROTEIN 1"/>
    <property type="match status" value="1"/>
</dbReference>
<dbReference type="Proteomes" id="UP000018144">
    <property type="component" value="Unassembled WGS sequence"/>
</dbReference>
<protein>
    <submittedName>
        <fullName evidence="6">Similar to NFX1-type zinc finger-containing protein 1 acc. no. Q8R151</fullName>
    </submittedName>
</protein>
<dbReference type="InterPro" id="IPR027417">
    <property type="entry name" value="P-loop_NTPase"/>
</dbReference>
<feature type="compositionally biased region" description="Basic and acidic residues" evidence="3">
    <location>
        <begin position="1184"/>
        <end position="1208"/>
    </location>
</feature>
<dbReference type="eggNOG" id="KOG1807">
    <property type="taxonomic scope" value="Eukaryota"/>
</dbReference>
<dbReference type="Pfam" id="PF13086">
    <property type="entry name" value="AAA_11"/>
    <property type="match status" value="1"/>
</dbReference>
<keyword evidence="1" id="KW-0378">Hydrolase</keyword>
<name>U4LSN6_PYROM</name>
<feature type="domain" description="DNA2/NAM7 helicase-like C-terminal" evidence="5">
    <location>
        <begin position="807"/>
        <end position="1025"/>
    </location>
</feature>
<dbReference type="GO" id="GO:0031048">
    <property type="term" value="P:regulatory ncRNA-mediated heterochromatin formation"/>
    <property type="evidence" value="ECO:0007669"/>
    <property type="project" value="TreeGrafter"/>
</dbReference>
<dbReference type="InterPro" id="IPR041679">
    <property type="entry name" value="DNA2/NAM7-like_C"/>
</dbReference>
<dbReference type="AlphaFoldDB" id="U4LSN6"/>
<dbReference type="GO" id="GO:0031380">
    <property type="term" value="C:nuclear RNA-directed RNA polymerase complex"/>
    <property type="evidence" value="ECO:0007669"/>
    <property type="project" value="TreeGrafter"/>
</dbReference>
<feature type="non-terminal residue" evidence="6">
    <location>
        <position position="1261"/>
    </location>
</feature>
<evidence type="ECO:0000313" key="7">
    <source>
        <dbReference type="Proteomes" id="UP000018144"/>
    </source>
</evidence>